<evidence type="ECO:0000313" key="2">
    <source>
        <dbReference type="Proteomes" id="UP000026960"/>
    </source>
</evidence>
<keyword evidence="2" id="KW-1185">Reference proteome</keyword>
<dbReference type="EnsemblPlants" id="OBART07G11920.1">
    <property type="protein sequence ID" value="OBART07G11920.1"/>
    <property type="gene ID" value="OBART07G11920"/>
</dbReference>
<evidence type="ECO:0000313" key="1">
    <source>
        <dbReference type="EnsemblPlants" id="OBART07G11920.1"/>
    </source>
</evidence>
<dbReference type="AlphaFoldDB" id="A0A0D3GQ64"/>
<reference evidence="1" key="1">
    <citation type="journal article" date="2009" name="Rice">
        <title>De Novo Next Generation Sequencing of Plant Genomes.</title>
        <authorList>
            <person name="Rounsley S."/>
            <person name="Marri P.R."/>
            <person name="Yu Y."/>
            <person name="He R."/>
            <person name="Sisneros N."/>
            <person name="Goicoechea J.L."/>
            <person name="Lee S.J."/>
            <person name="Angelova A."/>
            <person name="Kudrna D."/>
            <person name="Luo M."/>
            <person name="Affourtit J."/>
            <person name="Desany B."/>
            <person name="Knight J."/>
            <person name="Niazi F."/>
            <person name="Egholm M."/>
            <person name="Wing R.A."/>
        </authorList>
    </citation>
    <scope>NUCLEOTIDE SEQUENCE [LARGE SCALE GENOMIC DNA]</scope>
    <source>
        <strain evidence="1">cv. IRGC 105608</strain>
    </source>
</reference>
<dbReference type="HOGENOM" id="CLU_700907_0_0_1"/>
<accession>A0A0D3GQ64</accession>
<sequence length="394" mass="43609">MVVEIAQGSHRAIGITSMAFLYCALDNIYHYVAARKASARTIGPWILRVHMNYFGISTKMVVVCTINQEFGLFDNRALHVQWVISMAAVDLFVSCTIVDPGVNKGTPSQQQKLAERRALKLRSRPHRHHPPQAQSLHRSCEARIKTVGKNIEEIRACIAHSDNVATIASFQASQQESLALSPRSETVLNSSATTHTDPYSEGLAIPRAPDDIGTPPIDLFTSEFPDIAALLDGGADPETGLYLDSPIFPNATQEDHVDSHLPENNEACTEANPDTGREESVIKFNEFHGDNSVTLPKLSDVVSAHGLKHVWSEIFQELLKQCPVQKDIVLKETSINLDLWSNFFSKPPPEIIRLMEGLRVLKGALSEEAPLLTTNLILAQQDQINQHVDMLRTT</sequence>
<dbReference type="PaxDb" id="65489-OBART07G11920.1"/>
<dbReference type="STRING" id="65489.A0A0D3GQ64"/>
<proteinExistence type="predicted"/>
<protein>
    <submittedName>
        <fullName evidence="1">Uncharacterized protein</fullName>
    </submittedName>
</protein>
<reference evidence="1" key="2">
    <citation type="submission" date="2015-03" db="UniProtKB">
        <authorList>
            <consortium name="EnsemblPlants"/>
        </authorList>
    </citation>
    <scope>IDENTIFICATION</scope>
</reference>
<dbReference type="Proteomes" id="UP000026960">
    <property type="component" value="Chromosome 7"/>
</dbReference>
<organism evidence="1">
    <name type="scientific">Oryza barthii</name>
    <dbReference type="NCBI Taxonomy" id="65489"/>
    <lineage>
        <taxon>Eukaryota</taxon>
        <taxon>Viridiplantae</taxon>
        <taxon>Streptophyta</taxon>
        <taxon>Embryophyta</taxon>
        <taxon>Tracheophyta</taxon>
        <taxon>Spermatophyta</taxon>
        <taxon>Magnoliopsida</taxon>
        <taxon>Liliopsida</taxon>
        <taxon>Poales</taxon>
        <taxon>Poaceae</taxon>
        <taxon>BOP clade</taxon>
        <taxon>Oryzoideae</taxon>
        <taxon>Oryzeae</taxon>
        <taxon>Oryzinae</taxon>
        <taxon>Oryza</taxon>
    </lineage>
</organism>
<dbReference type="Gramene" id="OBART07G11920.1">
    <property type="protein sequence ID" value="OBART07G11920.1"/>
    <property type="gene ID" value="OBART07G11920"/>
</dbReference>
<name>A0A0D3GQ64_9ORYZ</name>